<name>A0AAW1DBW2_9HEMI</name>
<accession>A0AAW1DBW2</accession>
<feature type="transmembrane region" description="Helical" evidence="1">
    <location>
        <begin position="63"/>
        <end position="85"/>
    </location>
</feature>
<dbReference type="PANTHER" id="PTHR35270:SF2">
    <property type="entry name" value="FUSELESS, ISOFORM A"/>
    <property type="match status" value="1"/>
</dbReference>
<proteinExistence type="predicted"/>
<dbReference type="GO" id="GO:0007270">
    <property type="term" value="P:neuron-neuron synaptic transmission"/>
    <property type="evidence" value="ECO:0007669"/>
    <property type="project" value="TreeGrafter"/>
</dbReference>
<dbReference type="Proteomes" id="UP001461498">
    <property type="component" value="Unassembled WGS sequence"/>
</dbReference>
<dbReference type="GO" id="GO:0007274">
    <property type="term" value="P:neuromuscular synaptic transmission"/>
    <property type="evidence" value="ECO:0007669"/>
    <property type="project" value="TreeGrafter"/>
</dbReference>
<feature type="transmembrane region" description="Helical" evidence="1">
    <location>
        <begin position="128"/>
        <end position="147"/>
    </location>
</feature>
<gene>
    <name evidence="2" type="ORF">O3M35_007751</name>
</gene>
<dbReference type="GO" id="GO:0042734">
    <property type="term" value="C:presynaptic membrane"/>
    <property type="evidence" value="ECO:0007669"/>
    <property type="project" value="TreeGrafter"/>
</dbReference>
<evidence type="ECO:0000313" key="2">
    <source>
        <dbReference type="EMBL" id="KAK9507997.1"/>
    </source>
</evidence>
<keyword evidence="3" id="KW-1185">Reference proteome</keyword>
<sequence length="191" mass="21681">MRGSTAGIGDGLQGISSKYFNFLTFLDQFISTIIVTPLVVGYWRGTWGCMDYFVFNNDIHRSALLSVIIGSIGSFIFTTAQNYFINKYHSNINSLKYYLATRLYTACFGIVCVNQFRGTWICLDLYTPHTITAVSTITLISIIILIITKTLRNLSAPPFALSVDRYEDYFTVPTFFKYVSKSLIFIFETAH</sequence>
<dbReference type="GO" id="GO:0070073">
    <property type="term" value="P:clustering of voltage-gated calcium channels"/>
    <property type="evidence" value="ECO:0007669"/>
    <property type="project" value="TreeGrafter"/>
</dbReference>
<keyword evidence="1" id="KW-0472">Membrane</keyword>
<comment type="caution">
    <text evidence="2">The sequence shown here is derived from an EMBL/GenBank/DDBJ whole genome shotgun (WGS) entry which is preliminary data.</text>
</comment>
<dbReference type="AlphaFoldDB" id="A0AAW1DBW2"/>
<reference evidence="2 3" key="1">
    <citation type="submission" date="2022-12" db="EMBL/GenBank/DDBJ databases">
        <title>Chromosome-level genome assembly of true bugs.</title>
        <authorList>
            <person name="Ma L."/>
            <person name="Li H."/>
        </authorList>
    </citation>
    <scope>NUCLEOTIDE SEQUENCE [LARGE SCALE GENOMIC DNA]</scope>
    <source>
        <strain evidence="2">Lab_2022b</strain>
    </source>
</reference>
<dbReference type="InterPro" id="IPR032751">
    <property type="entry name" value="Fuseless"/>
</dbReference>
<evidence type="ECO:0000256" key="1">
    <source>
        <dbReference type="SAM" id="Phobius"/>
    </source>
</evidence>
<keyword evidence="1" id="KW-1133">Transmembrane helix</keyword>
<dbReference type="EMBL" id="JAPXFL010000004">
    <property type="protein sequence ID" value="KAK9507997.1"/>
    <property type="molecule type" value="Genomic_DNA"/>
</dbReference>
<feature type="transmembrane region" description="Helical" evidence="1">
    <location>
        <begin position="97"/>
        <end position="116"/>
    </location>
</feature>
<organism evidence="2 3">
    <name type="scientific">Rhynocoris fuscipes</name>
    <dbReference type="NCBI Taxonomy" id="488301"/>
    <lineage>
        <taxon>Eukaryota</taxon>
        <taxon>Metazoa</taxon>
        <taxon>Ecdysozoa</taxon>
        <taxon>Arthropoda</taxon>
        <taxon>Hexapoda</taxon>
        <taxon>Insecta</taxon>
        <taxon>Pterygota</taxon>
        <taxon>Neoptera</taxon>
        <taxon>Paraneoptera</taxon>
        <taxon>Hemiptera</taxon>
        <taxon>Heteroptera</taxon>
        <taxon>Panheteroptera</taxon>
        <taxon>Cimicomorpha</taxon>
        <taxon>Reduviidae</taxon>
        <taxon>Harpactorinae</taxon>
        <taxon>Harpactorini</taxon>
        <taxon>Rhynocoris</taxon>
    </lineage>
</organism>
<dbReference type="PANTHER" id="PTHR35270">
    <property type="entry name" value="FUSELESS, ISOFORM A"/>
    <property type="match status" value="1"/>
</dbReference>
<keyword evidence="1" id="KW-0812">Transmembrane</keyword>
<protein>
    <submittedName>
        <fullName evidence="2">Uncharacterized protein</fullName>
    </submittedName>
</protein>
<evidence type="ECO:0000313" key="3">
    <source>
        <dbReference type="Proteomes" id="UP001461498"/>
    </source>
</evidence>
<dbReference type="Pfam" id="PF15993">
    <property type="entry name" value="Fuseless"/>
    <property type="match status" value="1"/>
</dbReference>
<feature type="transmembrane region" description="Helical" evidence="1">
    <location>
        <begin position="20"/>
        <end position="43"/>
    </location>
</feature>